<accession>A0A934UQF7</accession>
<evidence type="ECO:0000313" key="3">
    <source>
        <dbReference type="Proteomes" id="UP000617041"/>
    </source>
</evidence>
<dbReference type="SUPFAM" id="SSF54637">
    <property type="entry name" value="Thioesterase/thiol ester dehydrase-isomerase"/>
    <property type="match status" value="1"/>
</dbReference>
<dbReference type="Proteomes" id="UP000617041">
    <property type="component" value="Unassembled WGS sequence"/>
</dbReference>
<sequence length="161" mass="16445">MQRADATLAEPGLRLGLLPFRLGAAERRARLASFACRSEIGWFGFEGRYAGPGIAEITLSRLHPGVLGGGGVAALNGGVVAAGFDAAVVLAGLGHFDADVVVTLELSVQFLSLARTDAPLVFRAGLTRSSRGFGFAQAVLEPVAGGAPFATATAMVAPVRP</sequence>
<protein>
    <recommendedName>
        <fullName evidence="1">Thioesterase domain-containing protein</fullName>
    </recommendedName>
</protein>
<evidence type="ECO:0000259" key="1">
    <source>
        <dbReference type="Pfam" id="PF03061"/>
    </source>
</evidence>
<dbReference type="EMBL" id="JAEDAO010000001">
    <property type="protein sequence ID" value="MBK0392589.1"/>
    <property type="molecule type" value="Genomic_DNA"/>
</dbReference>
<keyword evidence="3" id="KW-1185">Reference proteome</keyword>
<organism evidence="2 3">
    <name type="scientific">Ramlibacter algicola</name>
    <dbReference type="NCBI Taxonomy" id="2795217"/>
    <lineage>
        <taxon>Bacteria</taxon>
        <taxon>Pseudomonadati</taxon>
        <taxon>Pseudomonadota</taxon>
        <taxon>Betaproteobacteria</taxon>
        <taxon>Burkholderiales</taxon>
        <taxon>Comamonadaceae</taxon>
        <taxon>Ramlibacter</taxon>
    </lineage>
</organism>
<dbReference type="AlphaFoldDB" id="A0A934UQF7"/>
<dbReference type="InterPro" id="IPR029069">
    <property type="entry name" value="HotDog_dom_sf"/>
</dbReference>
<reference evidence="2" key="1">
    <citation type="submission" date="2020-12" db="EMBL/GenBank/DDBJ databases">
        <title>Ramlibacter sp. nov., isolated from a freshwater alga, Cryptomonas.</title>
        <authorList>
            <person name="Kim H.M."/>
            <person name="Jeon C.O."/>
        </authorList>
    </citation>
    <scope>NUCLEOTIDE SEQUENCE</scope>
    <source>
        <strain evidence="2">CrO1</strain>
    </source>
</reference>
<name>A0A934UQF7_9BURK</name>
<dbReference type="Pfam" id="PF03061">
    <property type="entry name" value="4HBT"/>
    <property type="match status" value="1"/>
</dbReference>
<gene>
    <name evidence="2" type="ORF">I8E28_08290</name>
</gene>
<dbReference type="GO" id="GO:0016790">
    <property type="term" value="F:thiolester hydrolase activity"/>
    <property type="evidence" value="ECO:0007669"/>
    <property type="project" value="UniProtKB-ARBA"/>
</dbReference>
<proteinExistence type="predicted"/>
<comment type="caution">
    <text evidence="2">The sequence shown here is derived from an EMBL/GenBank/DDBJ whole genome shotgun (WGS) entry which is preliminary data.</text>
</comment>
<dbReference type="Gene3D" id="3.10.129.10">
    <property type="entry name" value="Hotdog Thioesterase"/>
    <property type="match status" value="1"/>
</dbReference>
<dbReference type="InterPro" id="IPR006683">
    <property type="entry name" value="Thioestr_dom"/>
</dbReference>
<evidence type="ECO:0000313" key="2">
    <source>
        <dbReference type="EMBL" id="MBK0392589.1"/>
    </source>
</evidence>
<feature type="domain" description="Thioesterase" evidence="1">
    <location>
        <begin position="75"/>
        <end position="131"/>
    </location>
</feature>
<dbReference type="RefSeq" id="WP_200787518.1">
    <property type="nucleotide sequence ID" value="NZ_JAEDAO010000001.1"/>
</dbReference>